<dbReference type="InterPro" id="IPR036390">
    <property type="entry name" value="WH_DNA-bd_sf"/>
</dbReference>
<keyword evidence="2" id="KW-0238">DNA-binding</keyword>
<dbReference type="InterPro" id="IPR008920">
    <property type="entry name" value="TF_FadR/GntR_C"/>
</dbReference>
<dbReference type="STRING" id="1461694.ATO9_07210"/>
<dbReference type="OrthoDB" id="7618373at2"/>
<dbReference type="InterPro" id="IPR000524">
    <property type="entry name" value="Tscrpt_reg_HTH_GntR"/>
</dbReference>
<sequence>MYIPLRKKTEPLGNMVYKDLLDDLVMHRRSAGDRLIEAEIARALDVSRTPVREALSRLEKDGLIESVRPTGYVVVHPSMEDVRDIFEIRRALEPVAFATVVAQARDEDMARFRRLHGAVIASTTPEESAQANRAFRAFWFDRIRNDRMRETLVRFHLQVHLVRAATLHSAEGRKAAGEGTARLLAAFENRDTDMAHAAMQDFVDAALSFFEQADAERILQAPPASERTGQDPMASNKVG</sequence>
<feature type="domain" description="HTH gntR-type" evidence="4">
    <location>
        <begin position="10"/>
        <end position="77"/>
    </location>
</feature>
<dbReference type="PRINTS" id="PR00035">
    <property type="entry name" value="HTHGNTR"/>
</dbReference>
<dbReference type="Pfam" id="PF00392">
    <property type="entry name" value="GntR"/>
    <property type="match status" value="1"/>
</dbReference>
<accession>A0A0A0EKW1</accession>
<proteinExistence type="predicted"/>
<dbReference type="SMART" id="SM00895">
    <property type="entry name" value="FCD"/>
    <property type="match status" value="1"/>
</dbReference>
<dbReference type="InterPro" id="IPR036388">
    <property type="entry name" value="WH-like_DNA-bd_sf"/>
</dbReference>
<dbReference type="RefSeq" id="WP_052418151.1">
    <property type="nucleotide sequence ID" value="NZ_AQQX01000002.1"/>
</dbReference>
<dbReference type="EMBL" id="AQQX01000002">
    <property type="protein sequence ID" value="KGM49792.1"/>
    <property type="molecule type" value="Genomic_DNA"/>
</dbReference>
<keyword evidence="1" id="KW-0805">Transcription regulation</keyword>
<dbReference type="CDD" id="cd07377">
    <property type="entry name" value="WHTH_GntR"/>
    <property type="match status" value="1"/>
</dbReference>
<organism evidence="5 6">
    <name type="scientific">Pseudooceanicola atlanticus</name>
    <dbReference type="NCBI Taxonomy" id="1461694"/>
    <lineage>
        <taxon>Bacteria</taxon>
        <taxon>Pseudomonadati</taxon>
        <taxon>Pseudomonadota</taxon>
        <taxon>Alphaproteobacteria</taxon>
        <taxon>Rhodobacterales</taxon>
        <taxon>Paracoccaceae</taxon>
        <taxon>Pseudooceanicola</taxon>
    </lineage>
</organism>
<evidence type="ECO:0000313" key="6">
    <source>
        <dbReference type="Proteomes" id="UP000030004"/>
    </source>
</evidence>
<dbReference type="PANTHER" id="PTHR43537">
    <property type="entry name" value="TRANSCRIPTIONAL REGULATOR, GNTR FAMILY"/>
    <property type="match status" value="1"/>
</dbReference>
<dbReference type="Proteomes" id="UP000030004">
    <property type="component" value="Unassembled WGS sequence"/>
</dbReference>
<dbReference type="AlphaFoldDB" id="A0A0A0EKW1"/>
<dbReference type="PANTHER" id="PTHR43537:SF45">
    <property type="entry name" value="GNTR FAMILY REGULATORY PROTEIN"/>
    <property type="match status" value="1"/>
</dbReference>
<dbReference type="InterPro" id="IPR011711">
    <property type="entry name" value="GntR_C"/>
</dbReference>
<dbReference type="GO" id="GO:0003677">
    <property type="term" value="F:DNA binding"/>
    <property type="evidence" value="ECO:0007669"/>
    <property type="project" value="UniProtKB-KW"/>
</dbReference>
<evidence type="ECO:0000256" key="1">
    <source>
        <dbReference type="ARBA" id="ARBA00023015"/>
    </source>
</evidence>
<dbReference type="SUPFAM" id="SSF46785">
    <property type="entry name" value="Winged helix' DNA-binding domain"/>
    <property type="match status" value="1"/>
</dbReference>
<evidence type="ECO:0000313" key="5">
    <source>
        <dbReference type="EMBL" id="KGM49792.1"/>
    </source>
</evidence>
<keyword evidence="6" id="KW-1185">Reference proteome</keyword>
<reference evidence="5 6" key="1">
    <citation type="journal article" date="2015" name="Antonie Van Leeuwenhoek">
        <title>Pseudooceanicola atlanticus gen. nov. sp. nov., isolated from surface seawater of the Atlantic Ocean and reclassification of Oceanicola batsensis, Oceanicola marinus, Oceanicola nitratireducens, Oceanicola nanhaiensis, Oceanicola antarcticus and Oceanicola flagellatus, as Pseudooceanicola batsensis comb. nov., Pseudooceanicola marinus comb. nov., Pseudooceanicola nitratireducens comb. nov., Pseudooceanicola nanhaiensis comb. nov., Pseudooceanicola antarcticus comb. nov., and Pseudooceanicola flagellatus comb. nov.</title>
        <authorList>
            <person name="Lai Q."/>
            <person name="Li G."/>
            <person name="Liu X."/>
            <person name="Du Y."/>
            <person name="Sun F."/>
            <person name="Shao Z."/>
        </authorList>
    </citation>
    <scope>NUCLEOTIDE SEQUENCE [LARGE SCALE GENOMIC DNA]</scope>
    <source>
        <strain evidence="5 6">22II-s11g</strain>
    </source>
</reference>
<dbReference type="GO" id="GO:0003700">
    <property type="term" value="F:DNA-binding transcription factor activity"/>
    <property type="evidence" value="ECO:0007669"/>
    <property type="project" value="InterPro"/>
</dbReference>
<protein>
    <recommendedName>
        <fullName evidence="4">HTH gntR-type domain-containing protein</fullName>
    </recommendedName>
</protein>
<name>A0A0A0EKW1_9RHOB</name>
<dbReference type="SUPFAM" id="SSF48008">
    <property type="entry name" value="GntR ligand-binding domain-like"/>
    <property type="match status" value="1"/>
</dbReference>
<keyword evidence="3" id="KW-0804">Transcription</keyword>
<comment type="caution">
    <text evidence="5">The sequence shown here is derived from an EMBL/GenBank/DDBJ whole genome shotgun (WGS) entry which is preliminary data.</text>
</comment>
<dbReference type="SMART" id="SM00345">
    <property type="entry name" value="HTH_GNTR"/>
    <property type="match status" value="1"/>
</dbReference>
<dbReference type="Gene3D" id="1.20.120.530">
    <property type="entry name" value="GntR ligand-binding domain-like"/>
    <property type="match status" value="1"/>
</dbReference>
<evidence type="ECO:0000256" key="3">
    <source>
        <dbReference type="ARBA" id="ARBA00023163"/>
    </source>
</evidence>
<evidence type="ECO:0000259" key="4">
    <source>
        <dbReference type="PROSITE" id="PS50949"/>
    </source>
</evidence>
<dbReference type="PROSITE" id="PS50949">
    <property type="entry name" value="HTH_GNTR"/>
    <property type="match status" value="1"/>
</dbReference>
<gene>
    <name evidence="5" type="ORF">ATO9_07210</name>
</gene>
<dbReference type="Pfam" id="PF07729">
    <property type="entry name" value="FCD"/>
    <property type="match status" value="1"/>
</dbReference>
<dbReference type="eggNOG" id="COG1802">
    <property type="taxonomic scope" value="Bacteria"/>
</dbReference>
<evidence type="ECO:0000256" key="2">
    <source>
        <dbReference type="ARBA" id="ARBA00023125"/>
    </source>
</evidence>
<dbReference type="Gene3D" id="1.10.10.10">
    <property type="entry name" value="Winged helix-like DNA-binding domain superfamily/Winged helix DNA-binding domain"/>
    <property type="match status" value="1"/>
</dbReference>